<accession>A0AB72ZHL8</accession>
<keyword evidence="1" id="KW-1133">Transmembrane helix</keyword>
<dbReference type="Proteomes" id="UP000003231">
    <property type="component" value="Unassembled WGS sequence"/>
</dbReference>
<keyword evidence="1" id="KW-0472">Membrane</keyword>
<gene>
    <name evidence="2" type="primary">proP26</name>
    <name evidence="2" type="ORF">YPPY08_2941</name>
</gene>
<dbReference type="EMBL" id="AKRT01000342">
    <property type="protein sequence ID" value="EIR17046.1"/>
    <property type="molecule type" value="Genomic_DNA"/>
</dbReference>
<organism evidence="2 3">
    <name type="scientific">Yersinia pestis PY-08</name>
    <dbReference type="NCBI Taxonomy" id="992134"/>
    <lineage>
        <taxon>Bacteria</taxon>
        <taxon>Pseudomonadati</taxon>
        <taxon>Pseudomonadota</taxon>
        <taxon>Gammaproteobacteria</taxon>
        <taxon>Enterobacterales</taxon>
        <taxon>Yersiniaceae</taxon>
        <taxon>Yersinia</taxon>
    </lineage>
</organism>
<evidence type="ECO:0000313" key="2">
    <source>
        <dbReference type="EMBL" id="EIR17046.1"/>
    </source>
</evidence>
<feature type="transmembrane region" description="Helical" evidence="1">
    <location>
        <begin position="59"/>
        <end position="85"/>
    </location>
</feature>
<keyword evidence="1" id="KW-0812">Transmembrane</keyword>
<protein>
    <submittedName>
        <fullName evidence="2">Sugar transporter domain protein</fullName>
    </submittedName>
</protein>
<comment type="caution">
    <text evidence="2">The sequence shown here is derived from an EMBL/GenBank/DDBJ whole genome shotgun (WGS) entry which is preliminary data.</text>
</comment>
<name>A0AB72ZHL8_YERPE</name>
<evidence type="ECO:0000313" key="3">
    <source>
        <dbReference type="Proteomes" id="UP000003231"/>
    </source>
</evidence>
<keyword evidence="2" id="KW-0762">Sugar transport</keyword>
<dbReference type="SUPFAM" id="SSF103473">
    <property type="entry name" value="MFS general substrate transporter"/>
    <property type="match status" value="1"/>
</dbReference>
<dbReference type="Gene3D" id="1.20.1250.20">
    <property type="entry name" value="MFS general substrate transporter like domains"/>
    <property type="match status" value="1"/>
</dbReference>
<dbReference type="InterPro" id="IPR036259">
    <property type="entry name" value="MFS_trans_sf"/>
</dbReference>
<evidence type="ECO:0000256" key="1">
    <source>
        <dbReference type="SAM" id="Phobius"/>
    </source>
</evidence>
<reference evidence="2 3" key="1">
    <citation type="submission" date="2012-05" db="EMBL/GenBank/DDBJ databases">
        <title>Genome sequence of Yersinia Pestis PY-08.</title>
        <authorList>
            <person name="Santana-Cruz I."/>
            <person name="Sengamalay N."/>
            <person name="McCracken C."/>
            <person name="Daugherty S.C."/>
            <person name="Maroo A."/>
            <person name="Vara P.G."/>
            <person name="Tallon L.J."/>
            <person name="Sadzewicz L."/>
            <person name="Vinetz J.M."/>
            <person name="Cespedes Zambrano M.J."/>
            <person name="Fraser-Liggett C.M."/>
            <person name="Tettelin H."/>
        </authorList>
    </citation>
    <scope>NUCLEOTIDE SEQUENCE [LARGE SCALE GENOMIC DNA]</scope>
    <source>
        <strain evidence="2 3">PY-08</strain>
    </source>
</reference>
<sequence>MSYLALVVCGFFLKAATSPFWSIPGRIAVPEVAGGARGGINGLGNLGGFCGPYLVGVMIFFYGQSAAVCMLAGSLIIAGLITLTLPKECDVEVKSTGKAIADNGLTKAKRA</sequence>
<keyword evidence="2" id="KW-0813">Transport</keyword>
<dbReference type="AlphaFoldDB" id="A0AB72ZHL8"/>
<proteinExistence type="predicted"/>